<evidence type="ECO:0000259" key="1">
    <source>
        <dbReference type="Pfam" id="PF17938"/>
    </source>
</evidence>
<reference evidence="2" key="1">
    <citation type="submission" date="2019-08" db="EMBL/GenBank/DDBJ databases">
        <authorList>
            <person name="Kucharzyk K."/>
            <person name="Murdoch R.W."/>
            <person name="Higgins S."/>
            <person name="Loffler F."/>
        </authorList>
    </citation>
    <scope>NUCLEOTIDE SEQUENCE</scope>
</reference>
<dbReference type="EMBL" id="VSSQ01068891">
    <property type="protein sequence ID" value="MPN21021.1"/>
    <property type="molecule type" value="Genomic_DNA"/>
</dbReference>
<organism evidence="2">
    <name type="scientific">bioreactor metagenome</name>
    <dbReference type="NCBI Taxonomy" id="1076179"/>
    <lineage>
        <taxon>unclassified sequences</taxon>
        <taxon>metagenomes</taxon>
        <taxon>ecological metagenomes</taxon>
    </lineage>
</organism>
<accession>A0A645G2F5</accession>
<proteinExistence type="predicted"/>
<dbReference type="InterPro" id="IPR036271">
    <property type="entry name" value="Tet_transcr_reg_TetR-rel_C_sf"/>
</dbReference>
<dbReference type="InterPro" id="IPR041474">
    <property type="entry name" value="NicS_C"/>
</dbReference>
<name>A0A645G2F5_9ZZZZ</name>
<feature type="domain" description="HTH-type transcriptional repressor NicS C-terminal" evidence="1">
    <location>
        <begin position="34"/>
        <end position="132"/>
    </location>
</feature>
<protein>
    <recommendedName>
        <fullName evidence="1">HTH-type transcriptional repressor NicS C-terminal domain-containing protein</fullName>
    </recommendedName>
</protein>
<gene>
    <name evidence="2" type="ORF">SDC9_168400</name>
</gene>
<dbReference type="Pfam" id="PF17938">
    <property type="entry name" value="TetR_C_29"/>
    <property type="match status" value="1"/>
</dbReference>
<dbReference type="Gene3D" id="1.10.357.10">
    <property type="entry name" value="Tetracycline Repressor, domain 2"/>
    <property type="match status" value="1"/>
</dbReference>
<dbReference type="AlphaFoldDB" id="A0A645G2F5"/>
<dbReference type="SUPFAM" id="SSF48498">
    <property type="entry name" value="Tetracyclin repressor-like, C-terminal domain"/>
    <property type="match status" value="1"/>
</dbReference>
<comment type="caution">
    <text evidence="2">The sequence shown here is derived from an EMBL/GenBank/DDBJ whole genome shotgun (WGS) entry which is preliminary data.</text>
</comment>
<evidence type="ECO:0000313" key="2">
    <source>
        <dbReference type="EMBL" id="MPN21021.1"/>
    </source>
</evidence>
<sequence length="160" mass="17980">MFEQILLDLFAESEAEFERFADRAEPDGEDLTAALWRHFTDLHRRKPEFQRLLTWANLEEAVDPAALASVRSHENSRLRRWFAQEAAAGRIRADIAFESWLLTLMGVAYFCNSNFRTLSRTLGESCLDDAGRIRLGADLGVVFSGIRRMGVSPGLSGCGV</sequence>